<dbReference type="EMBL" id="SMSE01000004">
    <property type="protein sequence ID" value="TDG11807.1"/>
    <property type="molecule type" value="Genomic_DNA"/>
</dbReference>
<sequence length="73" mass="8601">MLIAGQVVNLYEGLYLHRQSGAIDDDFFENRWKTFHHIMHQPGFRRIWQRAGAYYAVSFTSAVDKLMNEEPEP</sequence>
<dbReference type="RefSeq" id="WP_133214409.1">
    <property type="nucleotide sequence ID" value="NZ_SMSE01000004.1"/>
</dbReference>
<organism evidence="1 2">
    <name type="scientific">Seongchinamella unica</name>
    <dbReference type="NCBI Taxonomy" id="2547392"/>
    <lineage>
        <taxon>Bacteria</taxon>
        <taxon>Pseudomonadati</taxon>
        <taxon>Pseudomonadota</taxon>
        <taxon>Gammaproteobacteria</taxon>
        <taxon>Cellvibrionales</taxon>
        <taxon>Halieaceae</taxon>
        <taxon>Seongchinamella</taxon>
    </lineage>
</organism>
<keyword evidence="2" id="KW-1185">Reference proteome</keyword>
<gene>
    <name evidence="1" type="ORF">E2F43_15660</name>
</gene>
<dbReference type="AlphaFoldDB" id="A0A4R5LN90"/>
<evidence type="ECO:0000313" key="1">
    <source>
        <dbReference type="EMBL" id="TDG11807.1"/>
    </source>
</evidence>
<comment type="caution">
    <text evidence="1">The sequence shown here is derived from an EMBL/GenBank/DDBJ whole genome shotgun (WGS) entry which is preliminary data.</text>
</comment>
<protein>
    <submittedName>
        <fullName evidence="1">Uncharacterized protein</fullName>
    </submittedName>
</protein>
<reference evidence="1 2" key="1">
    <citation type="submission" date="2019-03" db="EMBL/GenBank/DDBJ databases">
        <title>Seongchinamella monodicae gen. nov., sp. nov., a novel member of the Gammaproteobacteria isolated from a tidal mudflat of beach.</title>
        <authorList>
            <person name="Yang H.G."/>
            <person name="Kang J.W."/>
            <person name="Lee S.D."/>
        </authorList>
    </citation>
    <scope>NUCLEOTIDE SEQUENCE [LARGE SCALE GENOMIC DNA]</scope>
    <source>
        <strain evidence="1 2">GH4-78</strain>
    </source>
</reference>
<proteinExistence type="predicted"/>
<accession>A0A4R5LN90</accession>
<dbReference type="Proteomes" id="UP000295554">
    <property type="component" value="Unassembled WGS sequence"/>
</dbReference>
<name>A0A4R5LN90_9GAMM</name>
<evidence type="ECO:0000313" key="2">
    <source>
        <dbReference type="Proteomes" id="UP000295554"/>
    </source>
</evidence>